<feature type="compositionally biased region" description="Low complexity" evidence="1">
    <location>
        <begin position="214"/>
        <end position="231"/>
    </location>
</feature>
<reference evidence="3 4" key="1">
    <citation type="submission" date="2017-06" db="EMBL/GenBank/DDBJ databases">
        <authorList>
            <person name="Kim H.J."/>
            <person name="Triplett B.A."/>
        </authorList>
    </citation>
    <scope>NUCLEOTIDE SEQUENCE [LARGE SCALE GENOMIC DNA]</scope>
    <source>
        <strain evidence="3 4">DSM 18704</strain>
    </source>
</reference>
<dbReference type="EMBL" id="FZOU01000005">
    <property type="protein sequence ID" value="SNT21677.1"/>
    <property type="molecule type" value="Genomic_DNA"/>
</dbReference>
<dbReference type="RefSeq" id="WP_142988371.1">
    <property type="nucleotide sequence ID" value="NZ_FZOU01000005.1"/>
</dbReference>
<dbReference type="AlphaFoldDB" id="A0A239KTI0"/>
<name>A0A239KTI0_9BACT</name>
<evidence type="ECO:0000313" key="3">
    <source>
        <dbReference type="EMBL" id="SNT21677.1"/>
    </source>
</evidence>
<protein>
    <recommendedName>
        <fullName evidence="5">Outer membrane protein beta-barrel domain-containing protein</fullName>
    </recommendedName>
</protein>
<dbReference type="OrthoDB" id="120339at2"/>
<evidence type="ECO:0008006" key="5">
    <source>
        <dbReference type="Google" id="ProtNLM"/>
    </source>
</evidence>
<feature type="signal peptide" evidence="2">
    <location>
        <begin position="1"/>
        <end position="22"/>
    </location>
</feature>
<proteinExistence type="predicted"/>
<dbReference type="Proteomes" id="UP000198356">
    <property type="component" value="Unassembled WGS sequence"/>
</dbReference>
<sequence length="253" mass="27242">MRSTIFALALALAAAPRLHAQAAVPTATQLMHLSAFGGVTGTYTGLQGGRNLGITAGVDLGVSSFFHYKPGIEVRGTFPVDSGGYVGEKSVLAGVTLEHTYFHIYRPYVDFLVGRGALDYQRGGYPSPDGYYYYVQNPSNVLSPGAGLNFDFSHSFAAKADVQFQRWNTPVTTSGHIYSKPLTLGIVYKFDFNGHHKHIKPYVEPRVPPPPPQQQVTPTALEQAPPTVQDQAPPPPAATDQPQPSQPAPPPQS</sequence>
<evidence type="ECO:0000313" key="4">
    <source>
        <dbReference type="Proteomes" id="UP000198356"/>
    </source>
</evidence>
<keyword evidence="2" id="KW-0732">Signal</keyword>
<feature type="compositionally biased region" description="Pro residues" evidence="1">
    <location>
        <begin position="244"/>
        <end position="253"/>
    </location>
</feature>
<keyword evidence="4" id="KW-1185">Reference proteome</keyword>
<accession>A0A239KTI0</accession>
<evidence type="ECO:0000256" key="2">
    <source>
        <dbReference type="SAM" id="SignalP"/>
    </source>
</evidence>
<feature type="region of interest" description="Disordered" evidence="1">
    <location>
        <begin position="201"/>
        <end position="253"/>
    </location>
</feature>
<feature type="chain" id="PRO_5012715064" description="Outer membrane protein beta-barrel domain-containing protein" evidence="2">
    <location>
        <begin position="23"/>
        <end position="253"/>
    </location>
</feature>
<evidence type="ECO:0000256" key="1">
    <source>
        <dbReference type="SAM" id="MobiDB-lite"/>
    </source>
</evidence>
<organism evidence="3 4">
    <name type="scientific">Granulicella rosea</name>
    <dbReference type="NCBI Taxonomy" id="474952"/>
    <lineage>
        <taxon>Bacteria</taxon>
        <taxon>Pseudomonadati</taxon>
        <taxon>Acidobacteriota</taxon>
        <taxon>Terriglobia</taxon>
        <taxon>Terriglobales</taxon>
        <taxon>Acidobacteriaceae</taxon>
        <taxon>Granulicella</taxon>
    </lineage>
</organism>
<gene>
    <name evidence="3" type="ORF">SAMN05421770_105213</name>
</gene>